<comment type="caution">
    <text evidence="5">The sequence shown here is derived from an EMBL/GenBank/DDBJ whole genome shotgun (WGS) entry which is preliminary data.</text>
</comment>
<reference evidence="5 6" key="1">
    <citation type="journal article" date="2020" name="Cell Host Microbe">
        <title>Functional and Genomic Variation between Human-Derived Isolates of Lachnospiraceae Reveals Inter- and Intra-Species Diversity.</title>
        <authorList>
            <person name="Sorbara M.T."/>
            <person name="Littmann E.R."/>
            <person name="Fontana E."/>
            <person name="Moody T.U."/>
            <person name="Kohout C.E."/>
            <person name="Gjonbalaj M."/>
            <person name="Eaton V."/>
            <person name="Seok R."/>
            <person name="Leiner I.M."/>
            <person name="Pamer E.G."/>
        </authorList>
    </citation>
    <scope>NUCLEOTIDE SEQUENCE [LARGE SCALE GENOMIC DNA]</scope>
    <source>
        <strain evidence="5 6">MSK.17.74</strain>
    </source>
</reference>
<evidence type="ECO:0000313" key="6">
    <source>
        <dbReference type="Proteomes" id="UP001644719"/>
    </source>
</evidence>
<dbReference type="PROSITE" id="PS50949">
    <property type="entry name" value="HTH_GNTR"/>
    <property type="match status" value="1"/>
</dbReference>
<protein>
    <submittedName>
        <fullName evidence="5">GntR family transcriptional regulator</fullName>
    </submittedName>
</protein>
<evidence type="ECO:0000259" key="4">
    <source>
        <dbReference type="PROSITE" id="PS50949"/>
    </source>
</evidence>
<keyword evidence="6" id="KW-1185">Reference proteome</keyword>
<keyword evidence="3" id="KW-0804">Transcription</keyword>
<dbReference type="SMART" id="SM00345">
    <property type="entry name" value="HTH_GNTR"/>
    <property type="match status" value="1"/>
</dbReference>
<proteinExistence type="predicted"/>
<evidence type="ECO:0000256" key="2">
    <source>
        <dbReference type="ARBA" id="ARBA00023125"/>
    </source>
</evidence>
<dbReference type="PANTHER" id="PTHR38445">
    <property type="entry name" value="HTH-TYPE TRANSCRIPTIONAL REPRESSOR YTRA"/>
    <property type="match status" value="1"/>
</dbReference>
<evidence type="ECO:0000256" key="3">
    <source>
        <dbReference type="ARBA" id="ARBA00023163"/>
    </source>
</evidence>
<dbReference type="PRINTS" id="PR00035">
    <property type="entry name" value="HTHGNTR"/>
</dbReference>
<dbReference type="Pfam" id="PF00392">
    <property type="entry name" value="GntR"/>
    <property type="match status" value="1"/>
</dbReference>
<sequence length="123" mass="14345">MIVLDYQDRRPLYEQVEEKFRNLILMGVLEPGSRMPSVRQLAMELSINPNTIQRAYMQLEQEGLIYPVKGTGNFIADSEEVRKLSKASYIKELKTLIRKGKAMGMEAEELIYIIRECYKEEKP</sequence>
<feature type="domain" description="HTH gntR-type" evidence="4">
    <location>
        <begin position="10"/>
        <end position="78"/>
    </location>
</feature>
<dbReference type="Proteomes" id="UP001644719">
    <property type="component" value="Unassembled WGS sequence"/>
</dbReference>
<evidence type="ECO:0000313" key="5">
    <source>
        <dbReference type="EMBL" id="NSG86485.1"/>
    </source>
</evidence>
<dbReference type="SUPFAM" id="SSF46785">
    <property type="entry name" value="Winged helix' DNA-binding domain"/>
    <property type="match status" value="1"/>
</dbReference>
<dbReference type="CDD" id="cd07377">
    <property type="entry name" value="WHTH_GntR"/>
    <property type="match status" value="1"/>
</dbReference>
<dbReference type="PANTHER" id="PTHR38445:SF9">
    <property type="entry name" value="HTH-TYPE TRANSCRIPTIONAL REPRESSOR YTRA"/>
    <property type="match status" value="1"/>
</dbReference>
<dbReference type="InterPro" id="IPR036390">
    <property type="entry name" value="WH_DNA-bd_sf"/>
</dbReference>
<accession>A0ABX2HAY0</accession>
<evidence type="ECO:0000256" key="1">
    <source>
        <dbReference type="ARBA" id="ARBA00023015"/>
    </source>
</evidence>
<name>A0ABX2HAY0_9FIRM</name>
<dbReference type="RefSeq" id="WP_148461901.1">
    <property type="nucleotide sequence ID" value="NZ_JAAIPU010000020.1"/>
</dbReference>
<dbReference type="InterPro" id="IPR000524">
    <property type="entry name" value="Tscrpt_reg_HTH_GntR"/>
</dbReference>
<dbReference type="InterPro" id="IPR036388">
    <property type="entry name" value="WH-like_DNA-bd_sf"/>
</dbReference>
<keyword evidence="1" id="KW-0805">Transcription regulation</keyword>
<dbReference type="Gene3D" id="1.10.10.10">
    <property type="entry name" value="Winged helix-like DNA-binding domain superfamily/Winged helix DNA-binding domain"/>
    <property type="match status" value="1"/>
</dbReference>
<gene>
    <name evidence="5" type="ORF">G5B17_13960</name>
</gene>
<dbReference type="EMBL" id="JAAITS010000041">
    <property type="protein sequence ID" value="NSG86485.1"/>
    <property type="molecule type" value="Genomic_DNA"/>
</dbReference>
<organism evidence="5 6">
    <name type="scientific">Blautia faecis</name>
    <dbReference type="NCBI Taxonomy" id="871665"/>
    <lineage>
        <taxon>Bacteria</taxon>
        <taxon>Bacillati</taxon>
        <taxon>Bacillota</taxon>
        <taxon>Clostridia</taxon>
        <taxon>Lachnospirales</taxon>
        <taxon>Lachnospiraceae</taxon>
        <taxon>Blautia</taxon>
    </lineage>
</organism>
<keyword evidence="2" id="KW-0238">DNA-binding</keyword>